<dbReference type="AlphaFoldDB" id="A0A1C5A880"/>
<accession>A0A1C5A880</accession>
<keyword evidence="2" id="KW-0472">Membrane</keyword>
<feature type="region of interest" description="Disordered" evidence="1">
    <location>
        <begin position="179"/>
        <end position="255"/>
    </location>
</feature>
<proteinExistence type="predicted"/>
<keyword evidence="2" id="KW-0812">Transmembrane</keyword>
<keyword evidence="4" id="KW-1185">Reference proteome</keyword>
<keyword evidence="2" id="KW-1133">Transmembrane helix</keyword>
<organism evidence="3 4">
    <name type="scientific">Micromonospora matsumotoense</name>
    <dbReference type="NCBI Taxonomy" id="121616"/>
    <lineage>
        <taxon>Bacteria</taxon>
        <taxon>Bacillati</taxon>
        <taxon>Actinomycetota</taxon>
        <taxon>Actinomycetes</taxon>
        <taxon>Micromonosporales</taxon>
        <taxon>Micromonosporaceae</taxon>
        <taxon>Micromonospora</taxon>
    </lineage>
</organism>
<evidence type="ECO:0000313" key="4">
    <source>
        <dbReference type="Proteomes" id="UP000198797"/>
    </source>
</evidence>
<feature type="compositionally biased region" description="Basic residues" evidence="1">
    <location>
        <begin position="179"/>
        <end position="188"/>
    </location>
</feature>
<feature type="transmembrane region" description="Helical" evidence="2">
    <location>
        <begin position="20"/>
        <end position="41"/>
    </location>
</feature>
<reference evidence="4" key="1">
    <citation type="submission" date="2016-06" db="EMBL/GenBank/DDBJ databases">
        <authorList>
            <person name="Varghese N."/>
            <person name="Submissions Spin"/>
        </authorList>
    </citation>
    <scope>NUCLEOTIDE SEQUENCE [LARGE SCALE GENOMIC DNA]</scope>
    <source>
        <strain evidence="4">DSM 44100</strain>
    </source>
</reference>
<dbReference type="EMBL" id="FMCU01000014">
    <property type="protein sequence ID" value="SCF41281.1"/>
    <property type="molecule type" value="Genomic_DNA"/>
</dbReference>
<dbReference type="Proteomes" id="UP000198797">
    <property type="component" value="Unassembled WGS sequence"/>
</dbReference>
<protein>
    <submittedName>
        <fullName evidence="3">Uncharacterized protein</fullName>
    </submittedName>
</protein>
<evidence type="ECO:0000256" key="2">
    <source>
        <dbReference type="SAM" id="Phobius"/>
    </source>
</evidence>
<sequence>MITIVPGVKPRATSKRWPQVLLALVVMAYSGALAVPVAWAVKIQVQAESGEPAPDAAVAVYLLRLSSGDDAGLRRVLAADRRDDLADQWRAYRAEMSRSGNPPSQLESGPHCGSVRFGTVSPWSPQRFMACRTVAAVGLGIRQRSVMQPSAVRGQPDRVMTFLAAVQAQEDAVSVVHRTRLHASHRGPGRWSGRRTAGGHVRKRPTPNTGWPRPYQRPGDATRPGDNTPRIIRTTGAESHTGPGDRGFPAGDDQR</sequence>
<evidence type="ECO:0000256" key="1">
    <source>
        <dbReference type="SAM" id="MobiDB-lite"/>
    </source>
</evidence>
<name>A0A1C5A880_9ACTN</name>
<gene>
    <name evidence="3" type="ORF">GA0070216_114123</name>
</gene>
<evidence type="ECO:0000313" key="3">
    <source>
        <dbReference type="EMBL" id="SCF41281.1"/>
    </source>
</evidence>